<gene>
    <name evidence="1" type="ORF">F3W81_06855</name>
</gene>
<evidence type="ECO:0000313" key="1">
    <source>
        <dbReference type="EMBL" id="QOL83127.1"/>
    </source>
</evidence>
<sequence>MEARMHYADDDTELISETWWYPLQWGDTLSNHDWIPLYINRLLTSDFIAYSVAEGRRGDIGTALILWSESFKQDPAGTLPDDDVQLAQIARFGSDIEGWKAAREGVLHGWQATQIDGESTRSRARTQRLGHAVISEIALDMHRRKSGRDQAREAGRLAQVRSRVRKKLSVLKVARHIRESDQIVQAVASYLDTSNLYVTDDNVRLALEETVGLRPHVHQLDAHREARE</sequence>
<dbReference type="KEGG" id="pshq:F3W81_06855"/>
<accession>A0A7L9WTS1</accession>
<protein>
    <submittedName>
        <fullName evidence="1">DUF1376 domain-containing protein</fullName>
    </submittedName>
</protein>
<dbReference type="Proteomes" id="UP000594118">
    <property type="component" value="Chromosome"/>
</dbReference>
<reference evidence="1 2" key="1">
    <citation type="submission" date="2019-10" db="EMBL/GenBank/DDBJ databases">
        <title>Pseudopuniceibacterium sp. HQ09 islated from Antarctica.</title>
        <authorList>
            <person name="Liao L."/>
            <person name="Su S."/>
            <person name="Chen B."/>
            <person name="Yu Y."/>
        </authorList>
    </citation>
    <scope>NUCLEOTIDE SEQUENCE [LARGE SCALE GENOMIC DNA]</scope>
    <source>
        <strain evidence="1 2">HQ09</strain>
    </source>
</reference>
<name>A0A7L9WTS1_9RHOB</name>
<proteinExistence type="predicted"/>
<organism evidence="1 2">
    <name type="scientific">Pseudooceanicola spongiae</name>
    <dbReference type="NCBI Taxonomy" id="2613965"/>
    <lineage>
        <taxon>Bacteria</taxon>
        <taxon>Pseudomonadati</taxon>
        <taxon>Pseudomonadota</taxon>
        <taxon>Alphaproteobacteria</taxon>
        <taxon>Rhodobacterales</taxon>
        <taxon>Paracoccaceae</taxon>
        <taxon>Pseudooceanicola</taxon>
    </lineage>
</organism>
<dbReference type="AlphaFoldDB" id="A0A7L9WTS1"/>
<dbReference type="EMBL" id="CP045201">
    <property type="protein sequence ID" value="QOL83127.1"/>
    <property type="molecule type" value="Genomic_DNA"/>
</dbReference>
<evidence type="ECO:0000313" key="2">
    <source>
        <dbReference type="Proteomes" id="UP000594118"/>
    </source>
</evidence>
<keyword evidence="2" id="KW-1185">Reference proteome</keyword>